<name>A0A1N7FIN5_9NOCA</name>
<dbReference type="AlphaFoldDB" id="A0A1N7FIN5"/>
<evidence type="ECO:0000313" key="2">
    <source>
        <dbReference type="EMBL" id="SIS00209.1"/>
    </source>
</evidence>
<dbReference type="OrthoDB" id="4376744at2"/>
<dbReference type="Proteomes" id="UP000186218">
    <property type="component" value="Unassembled WGS sequence"/>
</dbReference>
<evidence type="ECO:0000256" key="1">
    <source>
        <dbReference type="SAM" id="SignalP"/>
    </source>
</evidence>
<proteinExistence type="predicted"/>
<gene>
    <name evidence="2" type="ORF">SAMN05445060_2105</name>
</gene>
<keyword evidence="3" id="KW-1185">Reference proteome</keyword>
<dbReference type="RefSeq" id="WP_076479231.1">
    <property type="nucleotide sequence ID" value="NZ_FTNT01000005.1"/>
</dbReference>
<evidence type="ECO:0008006" key="4">
    <source>
        <dbReference type="Google" id="ProtNLM"/>
    </source>
</evidence>
<dbReference type="EMBL" id="FTNT01000005">
    <property type="protein sequence ID" value="SIS00209.1"/>
    <property type="molecule type" value="Genomic_DNA"/>
</dbReference>
<accession>A0A1N7FIN5</accession>
<feature type="chain" id="PRO_5011958490" description="MspA protein" evidence="1">
    <location>
        <begin position="34"/>
        <end position="171"/>
    </location>
</feature>
<reference evidence="2 3" key="1">
    <citation type="submission" date="2017-01" db="EMBL/GenBank/DDBJ databases">
        <authorList>
            <person name="Mah S.A."/>
            <person name="Swanson W.J."/>
            <person name="Moy G.W."/>
            <person name="Vacquier V.D."/>
        </authorList>
    </citation>
    <scope>NUCLEOTIDE SEQUENCE [LARGE SCALE GENOMIC DNA]</scope>
    <source>
        <strain evidence="2 3">CPCC 203464</strain>
    </source>
</reference>
<keyword evidence="1" id="KW-0732">Signal</keyword>
<feature type="signal peptide" evidence="1">
    <location>
        <begin position="1"/>
        <end position="33"/>
    </location>
</feature>
<organism evidence="2 3">
    <name type="scientific">Williamsia sterculiae</name>
    <dbReference type="NCBI Taxonomy" id="1344003"/>
    <lineage>
        <taxon>Bacteria</taxon>
        <taxon>Bacillati</taxon>
        <taxon>Actinomycetota</taxon>
        <taxon>Actinomycetes</taxon>
        <taxon>Mycobacteriales</taxon>
        <taxon>Nocardiaceae</taxon>
        <taxon>Williamsia</taxon>
    </lineage>
</organism>
<sequence length="171" mass="17246">MRQTSTGRRVGVAVGSVACVVAAVWAATPMAQAADGDSVVARGSLRLAPNFGVLNIDAKASTTAGKTEGSYTATVTAGTAPLPLQVRGPITCLDVTGDTASFVYPIQGSTPDVLPGALRGAVAIQITLTKGGQGQPDRVGVFGPVPRQALSTCAPRPTQFDFVGTLDIHAG</sequence>
<evidence type="ECO:0000313" key="3">
    <source>
        <dbReference type="Proteomes" id="UP000186218"/>
    </source>
</evidence>
<protein>
    <recommendedName>
        <fullName evidence="4">MspA protein</fullName>
    </recommendedName>
</protein>